<reference evidence="2" key="1">
    <citation type="journal article" date="2019" name="Int. J. Syst. Evol. Microbiol.">
        <title>The Global Catalogue of Microorganisms (GCM) 10K type strain sequencing project: providing services to taxonomists for standard genome sequencing and annotation.</title>
        <authorList>
            <consortium name="The Broad Institute Genomics Platform"/>
            <consortium name="The Broad Institute Genome Sequencing Center for Infectious Disease"/>
            <person name="Wu L."/>
            <person name="Ma J."/>
        </authorList>
    </citation>
    <scope>NUCLEOTIDE SEQUENCE [LARGE SCALE GENOMIC DNA]</scope>
    <source>
        <strain evidence="2">JCM 16365</strain>
    </source>
</reference>
<gene>
    <name evidence="1" type="ORF">GCM10009862_23510</name>
</gene>
<sequence length="67" mass="7664">MPCSKWDMPCSKWDMPCSKWDMPCGLTSRKTRLAGSAPEDHSHLEVRCSLEMRRRVPEAPRSTTLSV</sequence>
<evidence type="ECO:0000313" key="2">
    <source>
        <dbReference type="Proteomes" id="UP001500274"/>
    </source>
</evidence>
<comment type="caution">
    <text evidence="1">The sequence shown here is derived from an EMBL/GenBank/DDBJ whole genome shotgun (WGS) entry which is preliminary data.</text>
</comment>
<accession>A0ABP6BRM5</accession>
<organism evidence="1 2">
    <name type="scientific">Microbacterium binotii</name>
    <dbReference type="NCBI Taxonomy" id="462710"/>
    <lineage>
        <taxon>Bacteria</taxon>
        <taxon>Bacillati</taxon>
        <taxon>Actinomycetota</taxon>
        <taxon>Actinomycetes</taxon>
        <taxon>Micrococcales</taxon>
        <taxon>Microbacteriaceae</taxon>
        <taxon>Microbacterium</taxon>
    </lineage>
</organism>
<protein>
    <submittedName>
        <fullName evidence="1">Uncharacterized protein</fullName>
    </submittedName>
</protein>
<evidence type="ECO:0000313" key="1">
    <source>
        <dbReference type="EMBL" id="GAA2583685.1"/>
    </source>
</evidence>
<keyword evidence="2" id="KW-1185">Reference proteome</keyword>
<dbReference type="Proteomes" id="UP001500274">
    <property type="component" value="Unassembled WGS sequence"/>
</dbReference>
<proteinExistence type="predicted"/>
<dbReference type="EMBL" id="BAAARI010000015">
    <property type="protein sequence ID" value="GAA2583685.1"/>
    <property type="molecule type" value="Genomic_DNA"/>
</dbReference>
<name>A0ABP6BRM5_9MICO</name>